<feature type="domain" description="Endoplasmic reticulum vesicle transporter C-terminal" evidence="7">
    <location>
        <begin position="144"/>
        <end position="399"/>
    </location>
</feature>
<protein>
    <recommendedName>
        <fullName evidence="6">Endoplasmic reticulum-Golgi intermediate compartment protein</fullName>
    </recommendedName>
</protein>
<dbReference type="GO" id="GO:0061852">
    <property type="term" value="C:retrograde transporter complex, Golgi to ER"/>
    <property type="evidence" value="ECO:0007669"/>
    <property type="project" value="EnsemblFungi"/>
</dbReference>
<keyword evidence="4 6" id="KW-1133">Transmembrane helix</keyword>
<evidence type="ECO:0000256" key="1">
    <source>
        <dbReference type="ARBA" id="ARBA00004141"/>
    </source>
</evidence>
<keyword evidence="6" id="KW-0813">Transport</keyword>
<dbReference type="GO" id="GO:0000139">
    <property type="term" value="C:Golgi membrane"/>
    <property type="evidence" value="ECO:0007669"/>
    <property type="project" value="UniProtKB-SubCell"/>
</dbReference>
<dbReference type="OrthoDB" id="270930at2759"/>
<dbReference type="InterPro" id="IPR012936">
    <property type="entry name" value="Erv_C"/>
</dbReference>
<sequence>MARPGPKLLSLDLFAKTVEDARVRTTSGGLITLSCLCLVVVLLFSEYRLYQQVVNRPELVVDRDHQKKLPINMDITFPHLPCGVLTLDILEEGGNVQLDLLQQGFQKLHLSPEGVVVYEEDVVVNQSLEEMLRGVDAAGNCGSCYGALDQLKNDEKEPADKICCNSCLAVRKAYTSKPWAFYDGENIAQCESEGYVSRIKDNLTGGCRIVGSTNLGRLRGNFHFAPGASFSSAKIHSHDLSLYQKYEDMFNFDHIINHLSFGPKLSEKVVIHASQLQSLTSTHPLDGFEIDHDKKFHTYSYHLKIVPTRYEFLASSRLAAIETNQFTVAQHDRPISGGRDEDHPNTVHLQGGLPGVFFNFEVGPLKVINKEAYGKTWSGFVLGVVSGIGGVVCLGVVLDKGVWAVGKVLKDKKDT</sequence>
<keyword evidence="6" id="KW-0256">Endoplasmic reticulum</keyword>
<gene>
    <name evidence="9" type="ORF">BABINDRAFT_161309</name>
</gene>
<dbReference type="AlphaFoldDB" id="A0A1E3QRN3"/>
<evidence type="ECO:0000259" key="8">
    <source>
        <dbReference type="Pfam" id="PF13850"/>
    </source>
</evidence>
<feature type="transmembrane region" description="Helical" evidence="6">
    <location>
        <begin position="30"/>
        <end position="50"/>
    </location>
</feature>
<dbReference type="InterPro" id="IPR045888">
    <property type="entry name" value="Erv"/>
</dbReference>
<comment type="similarity">
    <text evidence="2 6">Belongs to the ERGIC family.</text>
</comment>
<evidence type="ECO:0000256" key="5">
    <source>
        <dbReference type="ARBA" id="ARBA00023136"/>
    </source>
</evidence>
<accession>A0A1E3QRN3</accession>
<dbReference type="PANTHER" id="PTHR10984">
    <property type="entry name" value="ENDOPLASMIC RETICULUM-GOLGI INTERMEDIATE COMPARTMENT PROTEIN"/>
    <property type="match status" value="1"/>
</dbReference>
<keyword evidence="5 6" id="KW-0472">Membrane</keyword>
<dbReference type="Pfam" id="PF13850">
    <property type="entry name" value="ERGIC_N"/>
    <property type="match status" value="1"/>
</dbReference>
<dbReference type="PANTHER" id="PTHR10984:SF25">
    <property type="entry name" value="ENDOPLASMIC RETICULUM-GOLGI INTERMEDIATE COMPARTMENT PROTEIN 3"/>
    <property type="match status" value="1"/>
</dbReference>
<keyword evidence="6" id="KW-0333">Golgi apparatus</keyword>
<dbReference type="GeneID" id="30146591"/>
<feature type="transmembrane region" description="Helical" evidence="6">
    <location>
        <begin position="377"/>
        <end position="398"/>
    </location>
</feature>
<evidence type="ECO:0000313" key="10">
    <source>
        <dbReference type="Proteomes" id="UP000094336"/>
    </source>
</evidence>
<comment type="subcellular location">
    <subcellularLocation>
        <location evidence="6">Endoplasmic reticulum membrane</location>
        <topology evidence="6">Multi-pass membrane protein</topology>
    </subcellularLocation>
    <subcellularLocation>
        <location evidence="6">Endoplasmic reticulum-Golgi intermediate compartment membrane</location>
        <topology evidence="6">Multi-pass membrane protein</topology>
    </subcellularLocation>
    <subcellularLocation>
        <location evidence="6">Golgi apparatus membrane</location>
        <topology evidence="6">Multi-pass membrane protein</topology>
    </subcellularLocation>
    <subcellularLocation>
        <location evidence="1">Membrane</location>
        <topology evidence="1">Multi-pass membrane protein</topology>
    </subcellularLocation>
</comment>
<dbReference type="GO" id="GO:0005789">
    <property type="term" value="C:endoplasmic reticulum membrane"/>
    <property type="evidence" value="ECO:0007669"/>
    <property type="project" value="UniProtKB-SubCell"/>
</dbReference>
<dbReference type="InterPro" id="IPR039542">
    <property type="entry name" value="Erv_N"/>
</dbReference>
<evidence type="ECO:0000256" key="6">
    <source>
        <dbReference type="RuleBase" id="RU369013"/>
    </source>
</evidence>
<name>A0A1E3QRN3_9ASCO</name>
<keyword evidence="3 6" id="KW-0812">Transmembrane</keyword>
<keyword evidence="6" id="KW-0931">ER-Golgi transport</keyword>
<dbReference type="Proteomes" id="UP000094336">
    <property type="component" value="Unassembled WGS sequence"/>
</dbReference>
<feature type="domain" description="Endoplasmic reticulum vesicle transporter N-terminal" evidence="8">
    <location>
        <begin position="9"/>
        <end position="97"/>
    </location>
</feature>
<dbReference type="GO" id="GO:0033116">
    <property type="term" value="C:endoplasmic reticulum-Golgi intermediate compartment membrane"/>
    <property type="evidence" value="ECO:0007669"/>
    <property type="project" value="UniProtKB-SubCell"/>
</dbReference>
<proteinExistence type="inferred from homology"/>
<dbReference type="STRING" id="984486.A0A1E3QRN3"/>
<evidence type="ECO:0000313" key="9">
    <source>
        <dbReference type="EMBL" id="ODQ80359.1"/>
    </source>
</evidence>
<dbReference type="EMBL" id="KV454430">
    <property type="protein sequence ID" value="ODQ80359.1"/>
    <property type="molecule type" value="Genomic_DNA"/>
</dbReference>
<dbReference type="RefSeq" id="XP_018985687.1">
    <property type="nucleotide sequence ID" value="XM_019128738.1"/>
</dbReference>
<dbReference type="GO" id="GO:0030134">
    <property type="term" value="C:COPII-coated ER to Golgi transport vesicle"/>
    <property type="evidence" value="ECO:0007669"/>
    <property type="project" value="EnsemblFungi"/>
</dbReference>
<evidence type="ECO:0000256" key="3">
    <source>
        <dbReference type="ARBA" id="ARBA00022692"/>
    </source>
</evidence>
<dbReference type="GO" id="GO:0006890">
    <property type="term" value="P:retrograde vesicle-mediated transport, Golgi to endoplasmic reticulum"/>
    <property type="evidence" value="ECO:0007669"/>
    <property type="project" value="EnsemblFungi"/>
</dbReference>
<evidence type="ECO:0000256" key="4">
    <source>
        <dbReference type="ARBA" id="ARBA00022989"/>
    </source>
</evidence>
<reference evidence="10" key="1">
    <citation type="submission" date="2016-05" db="EMBL/GenBank/DDBJ databases">
        <title>Comparative genomics of biotechnologically important yeasts.</title>
        <authorList>
            <consortium name="DOE Joint Genome Institute"/>
            <person name="Riley R."/>
            <person name="Haridas S."/>
            <person name="Wolfe K.H."/>
            <person name="Lopes M.R."/>
            <person name="Hittinger C.T."/>
            <person name="Goker M."/>
            <person name="Salamov A."/>
            <person name="Wisecaver J."/>
            <person name="Long T.M."/>
            <person name="Aerts A.L."/>
            <person name="Barry K."/>
            <person name="Choi C."/>
            <person name="Clum A."/>
            <person name="Coughlan A.Y."/>
            <person name="Deshpande S."/>
            <person name="Douglass A.P."/>
            <person name="Hanson S.J."/>
            <person name="Klenk H.-P."/>
            <person name="Labutti K."/>
            <person name="Lapidus A."/>
            <person name="Lindquist E."/>
            <person name="Lipzen A."/>
            <person name="Meier-Kolthoff J.P."/>
            <person name="Ohm R.A."/>
            <person name="Otillar R.P."/>
            <person name="Pangilinan J."/>
            <person name="Peng Y."/>
            <person name="Rokas A."/>
            <person name="Rosa C.A."/>
            <person name="Scheuner C."/>
            <person name="Sibirny A.A."/>
            <person name="Slot J.C."/>
            <person name="Stielow J.B."/>
            <person name="Sun H."/>
            <person name="Kurtzman C.P."/>
            <person name="Blackwell M."/>
            <person name="Grigoriev I.V."/>
            <person name="Jeffries T.W."/>
        </authorList>
    </citation>
    <scope>NUCLEOTIDE SEQUENCE [LARGE SCALE GENOMIC DNA]</scope>
    <source>
        <strain evidence="10">NRRL Y-12698</strain>
    </source>
</reference>
<keyword evidence="10" id="KW-1185">Reference proteome</keyword>
<evidence type="ECO:0000256" key="2">
    <source>
        <dbReference type="ARBA" id="ARBA00005648"/>
    </source>
</evidence>
<comment type="function">
    <text evidence="6">Plays a role in transport between endoplasmic reticulum and Golgi.</text>
</comment>
<evidence type="ECO:0000259" key="7">
    <source>
        <dbReference type="Pfam" id="PF07970"/>
    </source>
</evidence>
<dbReference type="PROSITE" id="PS51257">
    <property type="entry name" value="PROKAR_LIPOPROTEIN"/>
    <property type="match status" value="1"/>
</dbReference>
<organism evidence="9 10">
    <name type="scientific">Babjeviella inositovora NRRL Y-12698</name>
    <dbReference type="NCBI Taxonomy" id="984486"/>
    <lineage>
        <taxon>Eukaryota</taxon>
        <taxon>Fungi</taxon>
        <taxon>Dikarya</taxon>
        <taxon>Ascomycota</taxon>
        <taxon>Saccharomycotina</taxon>
        <taxon>Pichiomycetes</taxon>
        <taxon>Serinales incertae sedis</taxon>
        <taxon>Babjeviella</taxon>
    </lineage>
</organism>
<dbReference type="Pfam" id="PF07970">
    <property type="entry name" value="COPIIcoated_ERV"/>
    <property type="match status" value="1"/>
</dbReference>
<dbReference type="GO" id="GO:0006888">
    <property type="term" value="P:endoplasmic reticulum to Golgi vesicle-mediated transport"/>
    <property type="evidence" value="ECO:0007669"/>
    <property type="project" value="UniProtKB-UniRule"/>
</dbReference>